<feature type="region of interest" description="Disordered" evidence="1">
    <location>
        <begin position="1"/>
        <end position="20"/>
    </location>
</feature>
<dbReference type="Ensembl" id="ENSLACT00000000020.1">
    <property type="protein sequence ID" value="ENSLACP00000000019.1"/>
    <property type="gene ID" value="ENSLACG00000000016.1"/>
</dbReference>
<proteinExistence type="predicted"/>
<evidence type="ECO:0000313" key="3">
    <source>
        <dbReference type="Proteomes" id="UP000008672"/>
    </source>
</evidence>
<dbReference type="STRING" id="7897.ENSLACP00000000019"/>
<dbReference type="FunCoup" id="H2ZRJ8">
    <property type="interactions" value="1446"/>
</dbReference>
<protein>
    <recommendedName>
        <fullName evidence="4">INO80 complex subunit E</fullName>
    </recommendedName>
</protein>
<dbReference type="GeneTree" id="ENSGT00960000191208"/>
<sequence length="159" mass="16224">RKKSPQLGGAPPSSSPPGLALQTSAAFGLQQSVVTSSYLTSMTSPPYSQFPSEYLAPGPGALGTGSGGPKSDKSKSLFVFADLSYGPPVVWITGGGWTSLPENGGGGSKRAVISYLSSSKLPPTTILSAVPQQMFSDTGEGSEDDALEGDDDLVIDIPE</sequence>
<name>H2ZRJ8_LATCH</name>
<dbReference type="Proteomes" id="UP000008672">
    <property type="component" value="Unassembled WGS sequence"/>
</dbReference>
<reference evidence="2" key="2">
    <citation type="submission" date="2025-08" db="UniProtKB">
        <authorList>
            <consortium name="Ensembl"/>
        </authorList>
    </citation>
    <scope>IDENTIFICATION</scope>
</reference>
<evidence type="ECO:0000256" key="1">
    <source>
        <dbReference type="SAM" id="MobiDB-lite"/>
    </source>
</evidence>
<dbReference type="EMBL" id="AFYH01225665">
    <property type="status" value="NOT_ANNOTATED_CDS"/>
    <property type="molecule type" value="Genomic_DNA"/>
</dbReference>
<dbReference type="EMBL" id="AFYH01225664">
    <property type="status" value="NOT_ANNOTATED_CDS"/>
    <property type="molecule type" value="Genomic_DNA"/>
</dbReference>
<reference evidence="2" key="3">
    <citation type="submission" date="2025-09" db="UniProtKB">
        <authorList>
            <consortium name="Ensembl"/>
        </authorList>
    </citation>
    <scope>IDENTIFICATION</scope>
</reference>
<evidence type="ECO:0000313" key="2">
    <source>
        <dbReference type="Ensembl" id="ENSLACP00000000019.1"/>
    </source>
</evidence>
<evidence type="ECO:0008006" key="4">
    <source>
        <dbReference type="Google" id="ProtNLM"/>
    </source>
</evidence>
<accession>H2ZRJ8</accession>
<dbReference type="InParanoid" id="H2ZRJ8"/>
<reference evidence="3" key="1">
    <citation type="submission" date="2011-08" db="EMBL/GenBank/DDBJ databases">
        <title>The draft genome of Latimeria chalumnae.</title>
        <authorList>
            <person name="Di Palma F."/>
            <person name="Alfoldi J."/>
            <person name="Johnson J."/>
            <person name="Berlin A."/>
            <person name="Gnerre S."/>
            <person name="Jaffe D."/>
            <person name="MacCallum I."/>
            <person name="Young S."/>
            <person name="Walker B.J."/>
            <person name="Lander E."/>
            <person name="Lindblad-Toh K."/>
        </authorList>
    </citation>
    <scope>NUCLEOTIDE SEQUENCE [LARGE SCALE GENOMIC DNA]</scope>
    <source>
        <strain evidence="3">Wild caught</strain>
    </source>
</reference>
<keyword evidence="3" id="KW-1185">Reference proteome</keyword>
<dbReference type="EMBL" id="AFYH01225663">
    <property type="status" value="NOT_ANNOTATED_CDS"/>
    <property type="molecule type" value="Genomic_DNA"/>
</dbReference>
<dbReference type="eggNOG" id="ENOG502RZ5F">
    <property type="taxonomic scope" value="Eukaryota"/>
</dbReference>
<dbReference type="Bgee" id="ENSLACG00000000016">
    <property type="expression patterns" value="Expressed in mesonephros and 6 other cell types or tissues"/>
</dbReference>
<organism evidence="2 3">
    <name type="scientific">Latimeria chalumnae</name>
    <name type="common">Coelacanth</name>
    <dbReference type="NCBI Taxonomy" id="7897"/>
    <lineage>
        <taxon>Eukaryota</taxon>
        <taxon>Metazoa</taxon>
        <taxon>Chordata</taxon>
        <taxon>Craniata</taxon>
        <taxon>Vertebrata</taxon>
        <taxon>Euteleostomi</taxon>
        <taxon>Coelacanthiformes</taxon>
        <taxon>Coelacanthidae</taxon>
        <taxon>Latimeria</taxon>
    </lineage>
</organism>
<feature type="compositionally biased region" description="Acidic residues" evidence="1">
    <location>
        <begin position="140"/>
        <end position="159"/>
    </location>
</feature>
<feature type="region of interest" description="Disordered" evidence="1">
    <location>
        <begin position="131"/>
        <end position="159"/>
    </location>
</feature>
<dbReference type="AlphaFoldDB" id="H2ZRJ8"/>
<feature type="region of interest" description="Disordered" evidence="1">
    <location>
        <begin position="49"/>
        <end position="71"/>
    </location>
</feature>